<dbReference type="KEGG" id="hgn:E6W36_05415"/>
<evidence type="ECO:0000313" key="1">
    <source>
        <dbReference type="EMBL" id="QCI79195.1"/>
    </source>
</evidence>
<reference evidence="2" key="1">
    <citation type="submission" date="2019-04" db="EMBL/GenBank/DDBJ databases">
        <title>Complete genome sequence of Sphingomonas sp. W1-2-3.</title>
        <authorList>
            <person name="Im W.T."/>
        </authorList>
    </citation>
    <scope>NUCLEOTIDE SEQUENCE [LARGE SCALE GENOMIC DNA]</scope>
    <source>
        <strain evidence="2">W1-2-3</strain>
    </source>
</reference>
<organism evidence="1 2">
    <name type="scientific">Hankyongella ginsenosidimutans</name>
    <dbReference type="NCBI Taxonomy" id="1763828"/>
    <lineage>
        <taxon>Bacteria</taxon>
        <taxon>Pseudomonadati</taxon>
        <taxon>Pseudomonadota</taxon>
        <taxon>Alphaproteobacteria</taxon>
        <taxon>Sphingomonadales</taxon>
        <taxon>Sphingomonadaceae</taxon>
        <taxon>Hankyongella</taxon>
    </lineage>
</organism>
<keyword evidence="2" id="KW-1185">Reference proteome</keyword>
<sequence>MITPAEFPAVVAENFEETDGLVTDGGLFDNGGNRRARLDRQAGGALAVSGGCGEVFRNFFYLPDGRYTTRDILYAFFSQFDAADCTSEFDPHRYYMILSAKLKAAIRTTNDTLTRQQVEKIYPAFRCRPFFGREISLVGRHGAYFMPFLETDLVRAALQIPLRYKTFGQFQARLIAAIDPKLARYMSSYGHSFDQPPGWNIACRS</sequence>
<dbReference type="AlphaFoldDB" id="A0A4D7C657"/>
<dbReference type="RefSeq" id="WP_222874019.1">
    <property type="nucleotide sequence ID" value="NZ_CP039704.1"/>
</dbReference>
<proteinExistence type="predicted"/>
<dbReference type="EMBL" id="CP039704">
    <property type="protein sequence ID" value="QCI79195.1"/>
    <property type="molecule type" value="Genomic_DNA"/>
</dbReference>
<gene>
    <name evidence="1" type="ORF">E6W36_05415</name>
</gene>
<name>A0A4D7C657_9SPHN</name>
<protein>
    <submittedName>
        <fullName evidence="1">Uncharacterized protein</fullName>
    </submittedName>
</protein>
<accession>A0A4D7C657</accession>
<evidence type="ECO:0000313" key="2">
    <source>
        <dbReference type="Proteomes" id="UP000298714"/>
    </source>
</evidence>
<dbReference type="Proteomes" id="UP000298714">
    <property type="component" value="Chromosome"/>
</dbReference>